<sequence>MSAPPIRLRVGSPQAQRVQQGALYGLMGVIGIGMMAASVPLFFVDLMMPGANIFIGVFGLLVSLFFVLASGYKIIEAVRLGVVLDGTVLRVVRALNHRDWDLSSCEVRIDSVAAINRTHQSTPNGFAIAQSVVGQAPVLRYRGQGDDDWQVLGLHDPSGQMLPPRQLRALAAAVSARYTTGQHGDAAAALRHLAESEVLFGQLPAGWPQP</sequence>
<feature type="transmembrane region" description="Helical" evidence="1">
    <location>
        <begin position="21"/>
        <end position="44"/>
    </location>
</feature>
<reference evidence="2 3" key="1">
    <citation type="submission" date="2018-11" db="EMBL/GenBank/DDBJ databases">
        <title>Sequencing the genomes of 1000 actinobacteria strains.</title>
        <authorList>
            <person name="Klenk H.-P."/>
        </authorList>
    </citation>
    <scope>NUCLEOTIDE SEQUENCE [LARGE SCALE GENOMIC DNA]</scope>
    <source>
        <strain evidence="2 3">DSM 43634</strain>
    </source>
</reference>
<feature type="transmembrane region" description="Helical" evidence="1">
    <location>
        <begin position="50"/>
        <end position="69"/>
    </location>
</feature>
<name>A0A3N1GCL5_9ACTN</name>
<comment type="caution">
    <text evidence="2">The sequence shown here is derived from an EMBL/GenBank/DDBJ whole genome shotgun (WGS) entry which is preliminary data.</text>
</comment>
<gene>
    <name evidence="2" type="ORF">EDD30_0706</name>
</gene>
<dbReference type="EMBL" id="RJKL01000001">
    <property type="protein sequence ID" value="ROP28003.1"/>
    <property type="molecule type" value="Genomic_DNA"/>
</dbReference>
<accession>A0A3N1GCL5</accession>
<keyword evidence="1" id="KW-0812">Transmembrane</keyword>
<evidence type="ECO:0000313" key="2">
    <source>
        <dbReference type="EMBL" id="ROP28003.1"/>
    </source>
</evidence>
<keyword evidence="1" id="KW-0472">Membrane</keyword>
<evidence type="ECO:0000256" key="1">
    <source>
        <dbReference type="SAM" id="Phobius"/>
    </source>
</evidence>
<keyword evidence="1" id="KW-1133">Transmembrane helix</keyword>
<dbReference type="AlphaFoldDB" id="A0A3N1GCL5"/>
<organism evidence="2 3">
    <name type="scientific">Couchioplanes caeruleus</name>
    <dbReference type="NCBI Taxonomy" id="56438"/>
    <lineage>
        <taxon>Bacteria</taxon>
        <taxon>Bacillati</taxon>
        <taxon>Actinomycetota</taxon>
        <taxon>Actinomycetes</taxon>
        <taxon>Micromonosporales</taxon>
        <taxon>Micromonosporaceae</taxon>
        <taxon>Couchioplanes</taxon>
    </lineage>
</organism>
<proteinExistence type="predicted"/>
<evidence type="ECO:0000313" key="3">
    <source>
        <dbReference type="Proteomes" id="UP000271683"/>
    </source>
</evidence>
<protein>
    <submittedName>
        <fullName evidence="2">Uncharacterized protein</fullName>
    </submittedName>
</protein>
<dbReference type="Proteomes" id="UP000271683">
    <property type="component" value="Unassembled WGS sequence"/>
</dbReference>